<dbReference type="InterPro" id="IPR013968">
    <property type="entry name" value="PKS_KR"/>
</dbReference>
<name>A0A8A3PSB7_9HELO</name>
<dbReference type="OrthoDB" id="3563569at2759"/>
<dbReference type="SUPFAM" id="SSF51735">
    <property type="entry name" value="NAD(P)-binding Rossmann-fold domains"/>
    <property type="match status" value="1"/>
</dbReference>
<dbReference type="GO" id="GO:0006633">
    <property type="term" value="P:fatty acid biosynthetic process"/>
    <property type="evidence" value="ECO:0007669"/>
    <property type="project" value="TreeGrafter"/>
</dbReference>
<feature type="domain" description="Ketoreductase" evidence="2">
    <location>
        <begin position="42"/>
        <end position="165"/>
    </location>
</feature>
<evidence type="ECO:0000313" key="3">
    <source>
        <dbReference type="EMBL" id="QSZ37755.1"/>
    </source>
</evidence>
<dbReference type="InterPro" id="IPR036291">
    <property type="entry name" value="NAD(P)-bd_dom_sf"/>
</dbReference>
<proteinExistence type="predicted"/>
<dbReference type="GO" id="GO:0044550">
    <property type="term" value="P:secondary metabolite biosynthetic process"/>
    <property type="evidence" value="ECO:0007669"/>
    <property type="project" value="TreeGrafter"/>
</dbReference>
<keyword evidence="4" id="KW-1185">Reference proteome</keyword>
<dbReference type="Proteomes" id="UP000672032">
    <property type="component" value="Chromosome 9"/>
</dbReference>
<dbReference type="Gene3D" id="3.40.50.720">
    <property type="entry name" value="NAD(P)-binding Rossmann-like Domain"/>
    <property type="match status" value="1"/>
</dbReference>
<accession>A0A8A3PSB7</accession>
<dbReference type="InterPro" id="IPR050091">
    <property type="entry name" value="PKS_NRPS_Biosynth_Enz"/>
</dbReference>
<dbReference type="PANTHER" id="PTHR43775:SF22">
    <property type="entry name" value="SYNTHASE, PUTATIVE (JCVI)-RELATED"/>
    <property type="match status" value="1"/>
</dbReference>
<dbReference type="PANTHER" id="PTHR43775">
    <property type="entry name" value="FATTY ACID SYNTHASE"/>
    <property type="match status" value="1"/>
</dbReference>
<dbReference type="InterPro" id="IPR057326">
    <property type="entry name" value="KR_dom"/>
</dbReference>
<dbReference type="SMART" id="SM00822">
    <property type="entry name" value="PKS_KR"/>
    <property type="match status" value="1"/>
</dbReference>
<organism evidence="3 4">
    <name type="scientific">Monilinia vaccinii-corymbosi</name>
    <dbReference type="NCBI Taxonomy" id="61207"/>
    <lineage>
        <taxon>Eukaryota</taxon>
        <taxon>Fungi</taxon>
        <taxon>Dikarya</taxon>
        <taxon>Ascomycota</taxon>
        <taxon>Pezizomycotina</taxon>
        <taxon>Leotiomycetes</taxon>
        <taxon>Helotiales</taxon>
        <taxon>Sclerotiniaceae</taxon>
        <taxon>Monilinia</taxon>
    </lineage>
</organism>
<dbReference type="AlphaFoldDB" id="A0A8A3PSB7"/>
<protein>
    <recommendedName>
        <fullName evidence="2">Ketoreductase domain-containing protein</fullName>
    </recommendedName>
</protein>
<dbReference type="GO" id="GO:0004312">
    <property type="term" value="F:fatty acid synthase activity"/>
    <property type="evidence" value="ECO:0007669"/>
    <property type="project" value="TreeGrafter"/>
</dbReference>
<keyword evidence="1" id="KW-0511">Multifunctional enzyme</keyword>
<reference evidence="3" key="1">
    <citation type="submission" date="2020-10" db="EMBL/GenBank/DDBJ databases">
        <title>Genome Sequence of Monilinia vaccinii-corymbosi Sheds Light on Mummy Berry Disease Infection of Blueberry and Mating Type.</title>
        <authorList>
            <person name="Yow A.G."/>
            <person name="Zhang Y."/>
            <person name="Bansal K."/>
            <person name="Eacker S.M."/>
            <person name="Sullivan S."/>
            <person name="Liachko I."/>
            <person name="Cubeta M.A."/>
            <person name="Rollins J.A."/>
            <person name="Ashrafi H."/>
        </authorList>
    </citation>
    <scope>NUCLEOTIDE SEQUENCE</scope>
    <source>
        <strain evidence="3">RL-1</strain>
    </source>
</reference>
<evidence type="ECO:0000256" key="1">
    <source>
        <dbReference type="ARBA" id="ARBA00023268"/>
    </source>
</evidence>
<gene>
    <name evidence="3" type="ORF">DSL72_008854</name>
</gene>
<evidence type="ECO:0000259" key="2">
    <source>
        <dbReference type="SMART" id="SM00822"/>
    </source>
</evidence>
<dbReference type="EMBL" id="CP063413">
    <property type="protein sequence ID" value="QSZ37755.1"/>
    <property type="molecule type" value="Genomic_DNA"/>
</dbReference>
<dbReference type="Pfam" id="PF08659">
    <property type="entry name" value="KR"/>
    <property type="match status" value="1"/>
</dbReference>
<evidence type="ECO:0000313" key="4">
    <source>
        <dbReference type="Proteomes" id="UP000672032"/>
    </source>
</evidence>
<sequence length="190" mass="20588">MSSPIEGREKLPALAVIDWTTRSEVSIKVGPVNFQASFSGNRTYWLVGLTGGLVLPPIHRSDVTHKKEVVTLYAEISLNMPAIAGVAQSVITLQDTDIQEMTIERFLKEKTLEFVIFFSSASSMIGNHGRANYAAANTFMASLAEQRKRRGLAASAIDIGPVFGVGSVTQHAERSVFSHLTLHAGGFVRA</sequence>